<name>A0ABW2DQP9_9BACT</name>
<dbReference type="EMBL" id="JBHSYQ010000015">
    <property type="protein sequence ID" value="MFC6999405.1"/>
    <property type="molecule type" value="Genomic_DNA"/>
</dbReference>
<keyword evidence="2" id="KW-0560">Oxidoreductase</keyword>
<protein>
    <submittedName>
        <fullName evidence="2">Aldo/keto reductase</fullName>
        <ecNumber evidence="2">1.1.1.-</ecNumber>
    </submittedName>
</protein>
<sequence length="328" mass="36645">MNYRTLGKTGFNISEIALGTWQVGGRWGDPFNNANADKIINTAIDAGVNFIDTADVYSDGQSEAAVARVVKARKEEVYIATKCGRQIQPHTAVGYTPERLTKYVEESLSNMQLDTIDLIQLHCPPTEVYQRPEIFETFERLKEQGKIRNLGVSVELVEEGLMAMQYSNVASIQVIFNMFRLKPSEQLFSKAKENNVGLIARVPLASGLLTGKMNLETTFSPEDHRTFNRQGEAFDKGETFSGVDFQLGLEAVEELKRLFPGQEPLAAWALRWILMFPEVSTVIPGASRPDQVLSNLAVANLPALTAEQMKGVQQVYDKFIKPEVHSLW</sequence>
<gene>
    <name evidence="2" type="ORF">ACFQHR_17350</name>
</gene>
<comment type="caution">
    <text evidence="2">The sequence shown here is derived from an EMBL/GenBank/DDBJ whole genome shotgun (WGS) entry which is preliminary data.</text>
</comment>
<dbReference type="PANTHER" id="PTHR43312">
    <property type="entry name" value="D-THREO-ALDOSE 1-DEHYDROGENASE"/>
    <property type="match status" value="1"/>
</dbReference>
<organism evidence="2 3">
    <name type="scientific">Rufibacter roseus</name>
    <dbReference type="NCBI Taxonomy" id="1567108"/>
    <lineage>
        <taxon>Bacteria</taxon>
        <taxon>Pseudomonadati</taxon>
        <taxon>Bacteroidota</taxon>
        <taxon>Cytophagia</taxon>
        <taxon>Cytophagales</taxon>
        <taxon>Hymenobacteraceae</taxon>
        <taxon>Rufibacter</taxon>
    </lineage>
</organism>
<dbReference type="RefSeq" id="WP_066616041.1">
    <property type="nucleotide sequence ID" value="NZ_JBHSYQ010000015.1"/>
</dbReference>
<evidence type="ECO:0000259" key="1">
    <source>
        <dbReference type="Pfam" id="PF00248"/>
    </source>
</evidence>
<dbReference type="Pfam" id="PF00248">
    <property type="entry name" value="Aldo_ket_red"/>
    <property type="match status" value="1"/>
</dbReference>
<dbReference type="PANTHER" id="PTHR43312:SF1">
    <property type="entry name" value="NADP-DEPENDENT OXIDOREDUCTASE DOMAIN-CONTAINING PROTEIN"/>
    <property type="match status" value="1"/>
</dbReference>
<accession>A0ABW2DQP9</accession>
<evidence type="ECO:0000313" key="3">
    <source>
        <dbReference type="Proteomes" id="UP001596405"/>
    </source>
</evidence>
<dbReference type="EC" id="1.1.1.-" evidence="2"/>
<keyword evidence="3" id="KW-1185">Reference proteome</keyword>
<dbReference type="InterPro" id="IPR036812">
    <property type="entry name" value="NAD(P)_OxRdtase_dom_sf"/>
</dbReference>
<reference evidence="3" key="1">
    <citation type="journal article" date="2019" name="Int. J. Syst. Evol. Microbiol.">
        <title>The Global Catalogue of Microorganisms (GCM) 10K type strain sequencing project: providing services to taxonomists for standard genome sequencing and annotation.</title>
        <authorList>
            <consortium name="The Broad Institute Genomics Platform"/>
            <consortium name="The Broad Institute Genome Sequencing Center for Infectious Disease"/>
            <person name="Wu L."/>
            <person name="Ma J."/>
        </authorList>
    </citation>
    <scope>NUCLEOTIDE SEQUENCE [LARGE SCALE GENOMIC DNA]</scope>
    <source>
        <strain evidence="3">CGMCC 4.7393</strain>
    </source>
</reference>
<evidence type="ECO:0000313" key="2">
    <source>
        <dbReference type="EMBL" id="MFC6999405.1"/>
    </source>
</evidence>
<dbReference type="PRINTS" id="PR00069">
    <property type="entry name" value="ALDKETRDTASE"/>
</dbReference>
<dbReference type="InterPro" id="IPR020471">
    <property type="entry name" value="AKR"/>
</dbReference>
<feature type="domain" description="NADP-dependent oxidoreductase" evidence="1">
    <location>
        <begin position="15"/>
        <end position="316"/>
    </location>
</feature>
<dbReference type="InterPro" id="IPR053135">
    <property type="entry name" value="AKR2_Oxidoreductase"/>
</dbReference>
<dbReference type="GO" id="GO:0016491">
    <property type="term" value="F:oxidoreductase activity"/>
    <property type="evidence" value="ECO:0007669"/>
    <property type="project" value="UniProtKB-KW"/>
</dbReference>
<proteinExistence type="predicted"/>
<dbReference type="SUPFAM" id="SSF51430">
    <property type="entry name" value="NAD(P)-linked oxidoreductase"/>
    <property type="match status" value="1"/>
</dbReference>
<dbReference type="InterPro" id="IPR023210">
    <property type="entry name" value="NADP_OxRdtase_dom"/>
</dbReference>
<dbReference type="CDD" id="cd19086">
    <property type="entry name" value="AKR_AKR11C1"/>
    <property type="match status" value="1"/>
</dbReference>
<dbReference type="Proteomes" id="UP001596405">
    <property type="component" value="Unassembled WGS sequence"/>
</dbReference>
<dbReference type="Gene3D" id="3.20.20.100">
    <property type="entry name" value="NADP-dependent oxidoreductase domain"/>
    <property type="match status" value="1"/>
</dbReference>